<reference evidence="2" key="1">
    <citation type="journal article" date="2018" name="Nat. Commun.">
        <title>Diversity and evolution of the emerging Pandoraviridae family.</title>
        <authorList>
            <person name="Legendre M."/>
            <person name="Fabre E."/>
            <person name="Poirot O."/>
            <person name="Jeudy S."/>
            <person name="Lartigue A."/>
            <person name="Alempic J.M."/>
            <person name="Beucher L."/>
            <person name="Philippe N."/>
            <person name="Bertaux L."/>
            <person name="Christo-Foroux E."/>
            <person name="Labadie K."/>
            <person name="Coute Y."/>
            <person name="Abergel C."/>
            <person name="Claverie J.M."/>
        </authorList>
    </citation>
    <scope>NUCLEOTIDE SEQUENCE [LARGE SCALE GENOMIC DNA]</scope>
    <source>
        <strain evidence="2">Neocaledonia</strain>
    </source>
</reference>
<feature type="region of interest" description="Disordered" evidence="1">
    <location>
        <begin position="1"/>
        <end position="22"/>
    </location>
</feature>
<evidence type="ECO:0000313" key="2">
    <source>
        <dbReference type="EMBL" id="AVK76388.1"/>
    </source>
</evidence>
<dbReference type="GeneID" id="36843101"/>
<organism evidence="2">
    <name type="scientific">Pandoravirus neocaledonia</name>
    <dbReference type="NCBI Taxonomy" id="2107708"/>
    <lineage>
        <taxon>Viruses</taxon>
        <taxon>Pandoravirus</taxon>
    </lineage>
</organism>
<accession>A0A2U7UD42</accession>
<dbReference type="Proteomes" id="UP000249287">
    <property type="component" value="Segment"/>
</dbReference>
<evidence type="ECO:0000256" key="1">
    <source>
        <dbReference type="SAM" id="MobiDB-lite"/>
    </source>
</evidence>
<protein>
    <submittedName>
        <fullName evidence="2">Uncharacterized protein</fullName>
    </submittedName>
</protein>
<name>A0A2U7UD42_9VIRU</name>
<gene>
    <name evidence="2" type="ORF">pneo_cds_781</name>
</gene>
<sequence>MTTKSTTEPTTTPNGGMPLLDDSGRLRGVVFQCRPGVIDTNAVDFFPPRGPTTPGAPVLECATATSTQGARPRDGLFRVGWVHAEDDPVDALDMTNANASGV</sequence>
<dbReference type="EMBL" id="MG011690">
    <property type="protein sequence ID" value="AVK76388.1"/>
    <property type="molecule type" value="Genomic_DNA"/>
</dbReference>
<dbReference type="RefSeq" id="YP_009482391.1">
    <property type="nucleotide sequence ID" value="NC_037666.1"/>
</dbReference>
<feature type="compositionally biased region" description="Low complexity" evidence="1">
    <location>
        <begin position="1"/>
        <end position="12"/>
    </location>
</feature>
<dbReference type="KEGG" id="vg:36843101"/>
<proteinExistence type="predicted"/>